<dbReference type="EMBL" id="CM056742">
    <property type="protein sequence ID" value="KAJ8680031.1"/>
    <property type="molecule type" value="Genomic_DNA"/>
</dbReference>
<dbReference type="Proteomes" id="UP001239111">
    <property type="component" value="Chromosome 2"/>
</dbReference>
<name>A0ACC2P9A3_9HYME</name>
<organism evidence="1 2">
    <name type="scientific">Eretmocerus hayati</name>
    <dbReference type="NCBI Taxonomy" id="131215"/>
    <lineage>
        <taxon>Eukaryota</taxon>
        <taxon>Metazoa</taxon>
        <taxon>Ecdysozoa</taxon>
        <taxon>Arthropoda</taxon>
        <taxon>Hexapoda</taxon>
        <taxon>Insecta</taxon>
        <taxon>Pterygota</taxon>
        <taxon>Neoptera</taxon>
        <taxon>Endopterygota</taxon>
        <taxon>Hymenoptera</taxon>
        <taxon>Apocrita</taxon>
        <taxon>Proctotrupomorpha</taxon>
        <taxon>Chalcidoidea</taxon>
        <taxon>Aphelinidae</taxon>
        <taxon>Aphelininae</taxon>
        <taxon>Eretmocerus</taxon>
    </lineage>
</organism>
<evidence type="ECO:0000313" key="1">
    <source>
        <dbReference type="EMBL" id="KAJ8680031.1"/>
    </source>
</evidence>
<keyword evidence="2" id="KW-1185">Reference proteome</keyword>
<proteinExistence type="predicted"/>
<reference evidence="1" key="1">
    <citation type="submission" date="2023-04" db="EMBL/GenBank/DDBJ databases">
        <title>A chromosome-level genome assembly of the parasitoid wasp Eretmocerus hayati.</title>
        <authorList>
            <person name="Zhong Y."/>
            <person name="Liu S."/>
            <person name="Liu Y."/>
        </authorList>
    </citation>
    <scope>NUCLEOTIDE SEQUENCE</scope>
    <source>
        <strain evidence="1">ZJU_SS_LIU_2023</strain>
    </source>
</reference>
<evidence type="ECO:0000313" key="2">
    <source>
        <dbReference type="Proteomes" id="UP001239111"/>
    </source>
</evidence>
<sequence length="300" mass="32823">MCTSLSMLCRAALRSQCPATFSYIRTTTVELNQRGICLRRPVNISKTFFSQERFGSASAAASSGVFPGSLNKTQVKEFAGRLTTEQRDELISALQECQSQNLKDEYKGQLAAFRWRSKFGRPSKVPTLGDVDPTGSYCKVPDDWLLRKYVPKPCKRDLMIVSIANAIPFLGFGFLDNFIMIVAGDSIESAMGSYITLSTMAAAALGNTFSDILGIGSAYYIELLAVKIGFQPPKLTPIQLDLPVTRKYANFGRVVGVTIGCLLGMWVALYIVPVVFAIGSSFKIIKEEKGASKSNDSDKN</sequence>
<gene>
    <name evidence="1" type="ORF">QAD02_015818</name>
</gene>
<comment type="caution">
    <text evidence="1">The sequence shown here is derived from an EMBL/GenBank/DDBJ whole genome shotgun (WGS) entry which is preliminary data.</text>
</comment>
<protein>
    <submittedName>
        <fullName evidence="1">Uncharacterized protein</fullName>
    </submittedName>
</protein>
<accession>A0ACC2P9A3</accession>